<comment type="caution">
    <text evidence="9">The sequence shown here is derived from an EMBL/GenBank/DDBJ whole genome shotgun (WGS) entry which is preliminary data.</text>
</comment>
<evidence type="ECO:0000256" key="7">
    <source>
        <dbReference type="ARBA" id="ARBA00023237"/>
    </source>
</evidence>
<dbReference type="PANTHER" id="PTHR35093">
    <property type="entry name" value="OUTER MEMBRANE PROTEIN NMB0088-RELATED"/>
    <property type="match status" value="1"/>
</dbReference>
<dbReference type="EMBL" id="BAABDI010000001">
    <property type="protein sequence ID" value="GAA3958675.1"/>
    <property type="molecule type" value="Genomic_DNA"/>
</dbReference>
<proteinExistence type="inferred from homology"/>
<dbReference type="Gene3D" id="2.40.160.60">
    <property type="entry name" value="Outer membrane protein transport protein (OMPP1/FadL/TodX)"/>
    <property type="match status" value="1"/>
</dbReference>
<evidence type="ECO:0000313" key="9">
    <source>
        <dbReference type="EMBL" id="GAA3958675.1"/>
    </source>
</evidence>
<keyword evidence="10" id="KW-1185">Reference proteome</keyword>
<dbReference type="Proteomes" id="UP001501556">
    <property type="component" value="Unassembled WGS sequence"/>
</dbReference>
<evidence type="ECO:0000256" key="3">
    <source>
        <dbReference type="ARBA" id="ARBA00022452"/>
    </source>
</evidence>
<dbReference type="Pfam" id="PF03349">
    <property type="entry name" value="Toluene_X"/>
    <property type="match status" value="1"/>
</dbReference>
<evidence type="ECO:0000256" key="8">
    <source>
        <dbReference type="SAM" id="SignalP"/>
    </source>
</evidence>
<protein>
    <submittedName>
        <fullName evidence="9">Outer membrane protein transport protein</fullName>
    </submittedName>
</protein>
<evidence type="ECO:0000256" key="4">
    <source>
        <dbReference type="ARBA" id="ARBA00022692"/>
    </source>
</evidence>
<feature type="signal peptide" evidence="8">
    <location>
        <begin position="1"/>
        <end position="22"/>
    </location>
</feature>
<organism evidence="9 10">
    <name type="scientific">Hymenobacter antarcticus</name>
    <dbReference type="NCBI Taxonomy" id="486270"/>
    <lineage>
        <taxon>Bacteria</taxon>
        <taxon>Pseudomonadati</taxon>
        <taxon>Bacteroidota</taxon>
        <taxon>Cytophagia</taxon>
        <taxon>Cytophagales</taxon>
        <taxon>Hymenobacteraceae</taxon>
        <taxon>Hymenobacter</taxon>
    </lineage>
</organism>
<keyword evidence="5 8" id="KW-0732">Signal</keyword>
<evidence type="ECO:0000256" key="6">
    <source>
        <dbReference type="ARBA" id="ARBA00023136"/>
    </source>
</evidence>
<feature type="chain" id="PRO_5045943633" evidence="8">
    <location>
        <begin position="23"/>
        <end position="457"/>
    </location>
</feature>
<sequence>MTVKRLLLAGGALLASASAASASGFQVYLPGHKSNGMGGVGVGLSLDQSAMFLNPGALAMVRANGVVLGANATFARVAFRSDNGGPQRDLQSTVTTPFNFYASFGPKDGKFKAGLAVYTPAGSKLVYADGWEGRAALTQIDLKSVFIQPTVSYAITPQLSVGAGLTILALGSVNLQRDIVALPYAGATIELDGKTKTQFGINAGIMFKPSDKLSVGISYRSKVNATVEEGTVTVKGLPNAAPGSASYSASRRINPGFTAANFAATLPIPAHAAIGIGLMPTDKLTIGLDVIWTQWSAYRELRFDFSGNNGNGDYAAVGTPGQPGSFPANTGTPGLVGGNNVSISKRSYEDVLAFRLGAQYKLTDKLTVRGGAVYDQSPVRDGYVTPETPDNDRVILTTGLSYEVTGKFGIDASYQFIQILKRTQTQQDLLDNGTTDRVAGTYNSFIHLPGVGVHYTF</sequence>
<dbReference type="InterPro" id="IPR005017">
    <property type="entry name" value="OMPP1/FadL/TodX"/>
</dbReference>
<keyword evidence="7" id="KW-0998">Cell outer membrane</keyword>
<reference evidence="10" key="1">
    <citation type="journal article" date="2019" name="Int. J. Syst. Evol. Microbiol.">
        <title>The Global Catalogue of Microorganisms (GCM) 10K type strain sequencing project: providing services to taxonomists for standard genome sequencing and annotation.</title>
        <authorList>
            <consortium name="The Broad Institute Genomics Platform"/>
            <consortium name="The Broad Institute Genome Sequencing Center for Infectious Disease"/>
            <person name="Wu L."/>
            <person name="Ma J."/>
        </authorList>
    </citation>
    <scope>NUCLEOTIDE SEQUENCE [LARGE SCALE GENOMIC DNA]</scope>
    <source>
        <strain evidence="10">JCM 17217</strain>
    </source>
</reference>
<name>A0ABP7P2Q7_9BACT</name>
<evidence type="ECO:0000313" key="10">
    <source>
        <dbReference type="Proteomes" id="UP001501556"/>
    </source>
</evidence>
<evidence type="ECO:0000256" key="5">
    <source>
        <dbReference type="ARBA" id="ARBA00022729"/>
    </source>
</evidence>
<keyword evidence="3" id="KW-1134">Transmembrane beta strand</keyword>
<dbReference type="PANTHER" id="PTHR35093:SF8">
    <property type="entry name" value="OUTER MEMBRANE PROTEIN NMB0088-RELATED"/>
    <property type="match status" value="1"/>
</dbReference>
<comment type="similarity">
    <text evidence="2">Belongs to the OmpP1/FadL family.</text>
</comment>
<dbReference type="SUPFAM" id="SSF56935">
    <property type="entry name" value="Porins"/>
    <property type="match status" value="1"/>
</dbReference>
<evidence type="ECO:0000256" key="1">
    <source>
        <dbReference type="ARBA" id="ARBA00004571"/>
    </source>
</evidence>
<accession>A0ABP7P2Q7</accession>
<dbReference type="RefSeq" id="WP_345120078.1">
    <property type="nucleotide sequence ID" value="NZ_BAABDI010000001.1"/>
</dbReference>
<keyword evidence="6" id="KW-0472">Membrane</keyword>
<gene>
    <name evidence="9" type="ORF">GCM10022407_02370</name>
</gene>
<comment type="subcellular location">
    <subcellularLocation>
        <location evidence="1">Cell outer membrane</location>
        <topology evidence="1">Multi-pass membrane protein</topology>
    </subcellularLocation>
</comment>
<evidence type="ECO:0000256" key="2">
    <source>
        <dbReference type="ARBA" id="ARBA00008163"/>
    </source>
</evidence>
<keyword evidence="4" id="KW-0812">Transmembrane</keyword>